<organism evidence="1 2">
    <name type="scientific">Scutellospora calospora</name>
    <dbReference type="NCBI Taxonomy" id="85575"/>
    <lineage>
        <taxon>Eukaryota</taxon>
        <taxon>Fungi</taxon>
        <taxon>Fungi incertae sedis</taxon>
        <taxon>Mucoromycota</taxon>
        <taxon>Glomeromycotina</taxon>
        <taxon>Glomeromycetes</taxon>
        <taxon>Diversisporales</taxon>
        <taxon>Gigasporaceae</taxon>
        <taxon>Scutellospora</taxon>
    </lineage>
</organism>
<evidence type="ECO:0000313" key="2">
    <source>
        <dbReference type="Proteomes" id="UP000789860"/>
    </source>
</evidence>
<gene>
    <name evidence="1" type="ORF">SCALOS_LOCUS4495</name>
</gene>
<name>A0ACA9LI57_9GLOM</name>
<comment type="caution">
    <text evidence="1">The sequence shown here is derived from an EMBL/GenBank/DDBJ whole genome shotgun (WGS) entry which is preliminary data.</text>
</comment>
<feature type="non-terminal residue" evidence="1">
    <location>
        <position position="356"/>
    </location>
</feature>
<protein>
    <submittedName>
        <fullName evidence="1">3197_t:CDS:1</fullName>
    </submittedName>
</protein>
<keyword evidence="2" id="KW-1185">Reference proteome</keyword>
<evidence type="ECO:0000313" key="1">
    <source>
        <dbReference type="EMBL" id="CAG8532006.1"/>
    </source>
</evidence>
<dbReference type="Proteomes" id="UP000789860">
    <property type="component" value="Unassembled WGS sequence"/>
</dbReference>
<accession>A0ACA9LI57</accession>
<dbReference type="EMBL" id="CAJVPM010006144">
    <property type="protein sequence ID" value="CAG8532006.1"/>
    <property type="molecule type" value="Genomic_DNA"/>
</dbReference>
<proteinExistence type="predicted"/>
<sequence length="356" mass="39674">MCFDRPDPLNPHNLAMVSCPMVIEKEPYQNSKRGTNMFNITFSCGSSDKTLCSKAQQAFKTAGQYISDTIAFNQMVNVNATFTNLCAIMGGCIVESSGVEAKVVGGAAPSRSMLIQDNDGIYRFYPQALVKQRGNTNRPEYSDFDITAMFNSENISYWFQGDGNIRPDQTDLEMVILHELIHGLGFMSSLDDYINNTPTGLTPYIIPSGNNYHFYEDIFDKYMSVQSSGQTITSITKQMDVFGNTTYPTPDSFVSAFESSSQYNLAKNLYSEATKPNSFALLSGSNKIVLETSLTPYNSKSSVSHFSYETYSNTSDFLMRYMMERGITLQQYVQMGGNYKNGPIGPKLRSLLQNIG</sequence>
<reference evidence="1" key="1">
    <citation type="submission" date="2021-06" db="EMBL/GenBank/DDBJ databases">
        <authorList>
            <person name="Kallberg Y."/>
            <person name="Tangrot J."/>
            <person name="Rosling A."/>
        </authorList>
    </citation>
    <scope>NUCLEOTIDE SEQUENCE</scope>
    <source>
        <strain evidence="1">AU212A</strain>
    </source>
</reference>